<dbReference type="RefSeq" id="WP_182152617.1">
    <property type="nucleotide sequence ID" value="NZ_JACEZU010000003.1"/>
</dbReference>
<proteinExistence type="predicted"/>
<dbReference type="PANTHER" id="PTHR42972:SF8">
    <property type="entry name" value="POLYHYDROXYBUTYRATE DEPOLYMERASE"/>
    <property type="match status" value="1"/>
</dbReference>
<accession>A0A7W2F7X2</accession>
<dbReference type="Gene3D" id="3.40.50.1820">
    <property type="entry name" value="alpha/beta hydrolase"/>
    <property type="match status" value="2"/>
</dbReference>
<dbReference type="SUPFAM" id="SSF53474">
    <property type="entry name" value="alpha/beta-Hydrolases"/>
    <property type="match status" value="1"/>
</dbReference>
<evidence type="ECO:0000313" key="3">
    <source>
        <dbReference type="Proteomes" id="UP000573499"/>
    </source>
</evidence>
<dbReference type="InterPro" id="IPR029058">
    <property type="entry name" value="AB_hydrolase_fold"/>
</dbReference>
<feature type="signal peptide" evidence="1">
    <location>
        <begin position="1"/>
        <end position="22"/>
    </location>
</feature>
<dbReference type="AlphaFoldDB" id="A0A7W2F7X2"/>
<comment type="caution">
    <text evidence="2">The sequence shown here is derived from an EMBL/GenBank/DDBJ whole genome shotgun (WGS) entry which is preliminary data.</text>
</comment>
<protein>
    <submittedName>
        <fullName evidence="2">Depolymerase</fullName>
    </submittedName>
</protein>
<feature type="chain" id="PRO_5030943038" evidence="1">
    <location>
        <begin position="23"/>
        <end position="346"/>
    </location>
</feature>
<evidence type="ECO:0000313" key="2">
    <source>
        <dbReference type="EMBL" id="MBA5686757.1"/>
    </source>
</evidence>
<sequence length="346" mass="35855">MKLPVPASLLAVALAFSPLAQASNNLPALGADHGATSVSGLSSGAFMAVQYQVAYSSSVVGAGVVAGGPYYCAAGSLVNAAVCMGQVPFLPPNPALLLLSAQGFAAAGQIDPLSDLQNDRIYVFSGTKDTVVYQQAVDATVTFFKDAGVPDANLVYVNNVPAGHALLTPAFGNSCGANAAPYISKCTVHHAAYDQPGAMFAHIYGNAKAPASKLSGKIITFNQREFADASTGMAADAFAYVPASCNAGKACRVHVAFHGCKQSAAVVQDDFYGKSSYNSWADSNNIIVLYPQVNASNVPYNPQGCWDWYGYTGLNYAFKSGPQMLAVHAMVERLTGTPANTVAAGR</sequence>
<organism evidence="2 3">
    <name type="scientific">Rugamonas apoptosis</name>
    <dbReference type="NCBI Taxonomy" id="2758570"/>
    <lineage>
        <taxon>Bacteria</taxon>
        <taxon>Pseudomonadati</taxon>
        <taxon>Pseudomonadota</taxon>
        <taxon>Betaproteobacteria</taxon>
        <taxon>Burkholderiales</taxon>
        <taxon>Oxalobacteraceae</taxon>
        <taxon>Telluria group</taxon>
        <taxon>Rugamonas</taxon>
    </lineage>
</organism>
<dbReference type="PANTHER" id="PTHR42972">
    <property type="entry name" value="TOL-PAL SYSTEM PROTEIN TOLB"/>
    <property type="match status" value="1"/>
</dbReference>
<dbReference type="Proteomes" id="UP000573499">
    <property type="component" value="Unassembled WGS sequence"/>
</dbReference>
<keyword evidence="3" id="KW-1185">Reference proteome</keyword>
<gene>
    <name evidence="2" type="ORF">H3H39_06770</name>
</gene>
<dbReference type="EMBL" id="JACEZU010000003">
    <property type="protein sequence ID" value="MBA5686757.1"/>
    <property type="molecule type" value="Genomic_DNA"/>
</dbReference>
<evidence type="ECO:0000256" key="1">
    <source>
        <dbReference type="SAM" id="SignalP"/>
    </source>
</evidence>
<name>A0A7W2F7X2_9BURK</name>
<keyword evidence="1" id="KW-0732">Signal</keyword>
<reference evidence="2 3" key="1">
    <citation type="submission" date="2020-07" db="EMBL/GenBank/DDBJ databases">
        <title>Novel species isolated from subtropical streams in China.</title>
        <authorList>
            <person name="Lu H."/>
        </authorList>
    </citation>
    <scope>NUCLEOTIDE SEQUENCE [LARGE SCALE GENOMIC DNA]</scope>
    <source>
        <strain evidence="2 3">LX47W</strain>
    </source>
</reference>